<dbReference type="RefSeq" id="WP_253273682.1">
    <property type="nucleotide sequence ID" value="NZ_CP009962.1"/>
</dbReference>
<dbReference type="PANTHER" id="PTHR39175">
    <property type="entry name" value="FAMILY PROTEIN, PUTATIVE (AFU_ORTHOLOGUE AFUA_3G15060)-RELATED"/>
    <property type="match status" value="1"/>
</dbReference>
<dbReference type="AlphaFoldDB" id="A0A0A1FC29"/>
<organism evidence="2 3">
    <name type="scientific">Collimonas arenae</name>
    <dbReference type="NCBI Taxonomy" id="279058"/>
    <lineage>
        <taxon>Bacteria</taxon>
        <taxon>Pseudomonadati</taxon>
        <taxon>Pseudomonadota</taxon>
        <taxon>Betaproteobacteria</taxon>
        <taxon>Burkholderiales</taxon>
        <taxon>Oxalobacteraceae</taxon>
        <taxon>Collimonas</taxon>
    </lineage>
</organism>
<evidence type="ECO:0000259" key="1">
    <source>
        <dbReference type="PROSITE" id="PS51819"/>
    </source>
</evidence>
<evidence type="ECO:0000313" key="3">
    <source>
        <dbReference type="Proteomes" id="UP000030302"/>
    </source>
</evidence>
<protein>
    <recommendedName>
        <fullName evidence="1">VOC domain-containing protein</fullName>
    </recommendedName>
</protein>
<proteinExistence type="predicted"/>
<dbReference type="InterPro" id="IPR037523">
    <property type="entry name" value="VOC_core"/>
</dbReference>
<dbReference type="PANTHER" id="PTHR39175:SF1">
    <property type="entry name" value="FAMILY PROTEIN, PUTATIVE (AFU_ORTHOLOGUE AFUA_3G15060)-RELATED"/>
    <property type="match status" value="1"/>
</dbReference>
<dbReference type="InterPro" id="IPR004360">
    <property type="entry name" value="Glyas_Fos-R_dOase_dom"/>
</dbReference>
<reference evidence="3" key="1">
    <citation type="journal article" date="2014" name="Soil Biol. Biochem.">
        <title>Structure and function of bacterial communities in ageing soils: Insights from the Mendocino ecological staircase.</title>
        <authorList>
            <person name="Uroz S."/>
            <person name="Tech J.J."/>
            <person name="Sawaya N.A."/>
            <person name="Frey-Klett P."/>
            <person name="Leveau J.H.J."/>
        </authorList>
    </citation>
    <scope>NUCLEOTIDE SEQUENCE [LARGE SCALE GENOMIC DNA]</scope>
    <source>
        <strain evidence="3">Cal35</strain>
    </source>
</reference>
<dbReference type="InterPro" id="IPR029068">
    <property type="entry name" value="Glyas_Bleomycin-R_OHBP_Dase"/>
</dbReference>
<name>A0A0A1FC29_9BURK</name>
<gene>
    <name evidence="2" type="ORF">LT85_1254</name>
</gene>
<dbReference type="Gene3D" id="3.10.180.10">
    <property type="entry name" value="2,3-Dihydroxybiphenyl 1,2-Dioxygenase, domain 1"/>
    <property type="match status" value="1"/>
</dbReference>
<accession>A0A0A1FC29</accession>
<dbReference type="Pfam" id="PF00903">
    <property type="entry name" value="Glyoxalase"/>
    <property type="match status" value="1"/>
</dbReference>
<keyword evidence="3" id="KW-1185">Reference proteome</keyword>
<dbReference type="PROSITE" id="PS51819">
    <property type="entry name" value="VOC"/>
    <property type="match status" value="1"/>
</dbReference>
<dbReference type="SUPFAM" id="SSF54593">
    <property type="entry name" value="Glyoxalase/Bleomycin resistance protein/Dihydroxybiphenyl dioxygenase"/>
    <property type="match status" value="1"/>
</dbReference>
<dbReference type="KEGG" id="care:LT85_1254"/>
<feature type="domain" description="VOC" evidence="1">
    <location>
        <begin position="1"/>
        <end position="111"/>
    </location>
</feature>
<sequence>MQLAMPAAHEDAARRFYGDILGLKELPKPADLATRGGVWFSCGAVQLHLGVEKEFRPALKAHPGLVVDRLAPLVAALTEAGHNVKHDVPIAGFTRIFTDDPFGNRIELLEPNR</sequence>
<dbReference type="Proteomes" id="UP000030302">
    <property type="component" value="Chromosome"/>
</dbReference>
<dbReference type="HOGENOM" id="CLU_140387_0_0_4"/>
<dbReference type="STRING" id="279058.LT85_1254"/>
<dbReference type="EMBL" id="CP009962">
    <property type="protein sequence ID" value="AIY40412.1"/>
    <property type="molecule type" value="Genomic_DNA"/>
</dbReference>
<evidence type="ECO:0000313" key="2">
    <source>
        <dbReference type="EMBL" id="AIY40412.1"/>
    </source>
</evidence>